<proteinExistence type="predicted"/>
<name>A0A1Z5JZX8_FISSO</name>
<evidence type="ECO:0008006" key="3">
    <source>
        <dbReference type="Google" id="ProtNLM"/>
    </source>
</evidence>
<sequence>MSEATFVSDPEKWIIEKATEPDILCLVIFRGSWCKYDKYYLQRLGNFLKAQQKEDEKCLLIGWTSEGEAGAKKADEEWGLTKECGFSEVVGDSSNALANYLIDDVVLEHLKIMSPEEAGVSDLVEAGSYPNGIVMPGIVCYGHHEAAPVFEWTHACDQPGNKGGPLRPDPADMWKAVIKRKHALDHGDAVMPSHGTNMKMCASDADLALAACHVQ</sequence>
<comment type="caution">
    <text evidence="1">The sequence shown here is derived from an EMBL/GenBank/DDBJ whole genome shotgun (WGS) entry which is preliminary data.</text>
</comment>
<keyword evidence="2" id="KW-1185">Reference proteome</keyword>
<dbReference type="EMBL" id="BDSP01000136">
    <property type="protein sequence ID" value="GAX19412.1"/>
    <property type="molecule type" value="Genomic_DNA"/>
</dbReference>
<organism evidence="1 2">
    <name type="scientific">Fistulifera solaris</name>
    <name type="common">Oleaginous diatom</name>
    <dbReference type="NCBI Taxonomy" id="1519565"/>
    <lineage>
        <taxon>Eukaryota</taxon>
        <taxon>Sar</taxon>
        <taxon>Stramenopiles</taxon>
        <taxon>Ochrophyta</taxon>
        <taxon>Bacillariophyta</taxon>
        <taxon>Bacillariophyceae</taxon>
        <taxon>Bacillariophycidae</taxon>
        <taxon>Naviculales</taxon>
        <taxon>Naviculaceae</taxon>
        <taxon>Fistulifera</taxon>
    </lineage>
</organism>
<evidence type="ECO:0000313" key="2">
    <source>
        <dbReference type="Proteomes" id="UP000198406"/>
    </source>
</evidence>
<protein>
    <recommendedName>
        <fullName evidence="3">Thioredoxin domain-containing protein</fullName>
    </recommendedName>
</protein>
<dbReference type="OrthoDB" id="37860at2759"/>
<dbReference type="AlphaFoldDB" id="A0A1Z5JZX8"/>
<evidence type="ECO:0000313" key="1">
    <source>
        <dbReference type="EMBL" id="GAX19412.1"/>
    </source>
</evidence>
<gene>
    <name evidence="1" type="ORF">FisN_4Lh393</name>
</gene>
<accession>A0A1Z5JZX8</accession>
<reference evidence="1 2" key="1">
    <citation type="journal article" date="2015" name="Plant Cell">
        <title>Oil accumulation by the oleaginous diatom Fistulifera solaris as revealed by the genome and transcriptome.</title>
        <authorList>
            <person name="Tanaka T."/>
            <person name="Maeda Y."/>
            <person name="Veluchamy A."/>
            <person name="Tanaka M."/>
            <person name="Abida H."/>
            <person name="Marechal E."/>
            <person name="Bowler C."/>
            <person name="Muto M."/>
            <person name="Sunaga Y."/>
            <person name="Tanaka M."/>
            <person name="Yoshino T."/>
            <person name="Taniguchi T."/>
            <person name="Fukuda Y."/>
            <person name="Nemoto M."/>
            <person name="Matsumoto M."/>
            <person name="Wong P.S."/>
            <person name="Aburatani S."/>
            <person name="Fujibuchi W."/>
        </authorList>
    </citation>
    <scope>NUCLEOTIDE SEQUENCE [LARGE SCALE GENOMIC DNA]</scope>
    <source>
        <strain evidence="1 2">JPCC DA0580</strain>
    </source>
</reference>
<dbReference type="Proteomes" id="UP000198406">
    <property type="component" value="Unassembled WGS sequence"/>
</dbReference>
<dbReference type="InParanoid" id="A0A1Z5JZX8"/>